<evidence type="ECO:0000313" key="3">
    <source>
        <dbReference type="Proteomes" id="UP001190700"/>
    </source>
</evidence>
<feature type="region of interest" description="Disordered" evidence="1">
    <location>
        <begin position="1"/>
        <end position="28"/>
    </location>
</feature>
<sequence length="301" mass="32203">MARLEAQPHGARLVTDGQVGGSAARTSAGDRCRLEELSDAVRLVTMAEVGELSRTDLGTVTGWKAQRMDLGTGDSGQVGAPAAWVSRRWLEAQPHGARLVTDGQLRSEGNAVEACASSPLLAPGRYHAVREGGPRTGEVLEMGRGGAYDEVAGPEVQAAAREVRKPNLDLLWTQLVDLASSQDAHARSRRAAQLSANLATSSVAAPEPTSTTEREAVPPEQAVSTLVEQVCVLHEAAPAHTLFVVTSGQGDTAEVRRLQEEKYKRLQRIDGWAPWDEPGEARLCQAMLRARKSVCFATVKT</sequence>
<keyword evidence="3" id="KW-1185">Reference proteome</keyword>
<evidence type="ECO:0000313" key="2">
    <source>
        <dbReference type="EMBL" id="KAK3278589.1"/>
    </source>
</evidence>
<gene>
    <name evidence="2" type="ORF">CYMTET_13485</name>
</gene>
<accession>A0AAE0GIC5</accession>
<feature type="region of interest" description="Disordered" evidence="1">
    <location>
        <begin position="195"/>
        <end position="217"/>
    </location>
</feature>
<proteinExistence type="predicted"/>
<dbReference type="AlphaFoldDB" id="A0AAE0GIC5"/>
<evidence type="ECO:0000256" key="1">
    <source>
        <dbReference type="SAM" id="MobiDB-lite"/>
    </source>
</evidence>
<dbReference type="Proteomes" id="UP001190700">
    <property type="component" value="Unassembled WGS sequence"/>
</dbReference>
<comment type="caution">
    <text evidence="2">The sequence shown here is derived from an EMBL/GenBank/DDBJ whole genome shotgun (WGS) entry which is preliminary data.</text>
</comment>
<protein>
    <submittedName>
        <fullName evidence="2">Uncharacterized protein</fullName>
    </submittedName>
</protein>
<name>A0AAE0GIC5_9CHLO</name>
<organism evidence="2 3">
    <name type="scientific">Cymbomonas tetramitiformis</name>
    <dbReference type="NCBI Taxonomy" id="36881"/>
    <lineage>
        <taxon>Eukaryota</taxon>
        <taxon>Viridiplantae</taxon>
        <taxon>Chlorophyta</taxon>
        <taxon>Pyramimonadophyceae</taxon>
        <taxon>Pyramimonadales</taxon>
        <taxon>Pyramimonadaceae</taxon>
        <taxon>Cymbomonas</taxon>
    </lineage>
</organism>
<dbReference type="EMBL" id="LGRX02005371">
    <property type="protein sequence ID" value="KAK3278589.1"/>
    <property type="molecule type" value="Genomic_DNA"/>
</dbReference>
<reference evidence="2 3" key="1">
    <citation type="journal article" date="2015" name="Genome Biol. Evol.">
        <title>Comparative Genomics of a Bacterivorous Green Alga Reveals Evolutionary Causalities and Consequences of Phago-Mixotrophic Mode of Nutrition.</title>
        <authorList>
            <person name="Burns J.A."/>
            <person name="Paasch A."/>
            <person name="Narechania A."/>
            <person name="Kim E."/>
        </authorList>
    </citation>
    <scope>NUCLEOTIDE SEQUENCE [LARGE SCALE GENOMIC DNA]</scope>
    <source>
        <strain evidence="2 3">PLY_AMNH</strain>
    </source>
</reference>
<feature type="compositionally biased region" description="Polar residues" evidence="1">
    <location>
        <begin position="195"/>
        <end position="211"/>
    </location>
</feature>